<accession>A0A2I2L476</accession>
<proteinExistence type="predicted"/>
<name>A0A2I2L476_9VIRU</name>
<dbReference type="Proteomes" id="UP000236316">
    <property type="component" value="Segment"/>
</dbReference>
<protein>
    <recommendedName>
        <fullName evidence="3">MORN-repeat protein</fullName>
    </recommendedName>
</protein>
<gene>
    <name evidence="1" type="ORF">ORPV_424</name>
</gene>
<dbReference type="GeneID" id="35382211"/>
<reference evidence="1" key="1">
    <citation type="submission" date="2017-08" db="EMBL/GenBank/DDBJ databases">
        <authorList>
            <consortium name="Urmite Genomes"/>
        </authorList>
    </citation>
    <scope>NUCLEOTIDE SEQUENCE [LARGE SCALE GENOMIC DNA]</scope>
    <source>
        <strain evidence="1">IHUMI-LCC2</strain>
    </source>
</reference>
<dbReference type="RefSeq" id="YP_009448630.1">
    <property type="nucleotide sequence ID" value="NC_036594.1"/>
</dbReference>
<evidence type="ECO:0000313" key="1">
    <source>
        <dbReference type="EMBL" id="SNW62328.1"/>
    </source>
</evidence>
<dbReference type="KEGG" id="vg:35382211"/>
<dbReference type="EMBL" id="LT906555">
    <property type="protein sequence ID" value="SNW62328.1"/>
    <property type="molecule type" value="Genomic_DNA"/>
</dbReference>
<keyword evidence="2" id="KW-1185">Reference proteome</keyword>
<sequence>MNTITDDILFYQICYHDYETSILFSLLCKSFYKLSRGYGNDIRTPLSPLAISVSCRDLCKRKRNYFLEYVDKVSKYGNITKYWKNRFTNRKEGLCRRFHEIGNKWIECYYQDGKLEGKYQEWYDNGYIQILC</sequence>
<evidence type="ECO:0000313" key="2">
    <source>
        <dbReference type="Proteomes" id="UP000236316"/>
    </source>
</evidence>
<dbReference type="SUPFAM" id="SSF82185">
    <property type="entry name" value="Histone H3 K4-specific methyltransferase SET7/9 N-terminal domain"/>
    <property type="match status" value="1"/>
</dbReference>
<organism evidence="1">
    <name type="scientific">Orpheovirus IHUMI-LCC2</name>
    <dbReference type="NCBI Taxonomy" id="2023057"/>
    <lineage>
        <taxon>Viruses</taxon>
        <taxon>Varidnaviria</taxon>
        <taxon>Bamfordvirae</taxon>
        <taxon>Nucleocytoviricota</taxon>
        <taxon>Megaviricetes</taxon>
        <taxon>Pimascovirales</taxon>
        <taxon>Ocovirineae</taxon>
        <taxon>Orpheoviridae</taxon>
        <taxon>Alphaorpheovirus</taxon>
        <taxon>Alphaorpheovirus massiliense</taxon>
    </lineage>
</organism>
<evidence type="ECO:0008006" key="3">
    <source>
        <dbReference type="Google" id="ProtNLM"/>
    </source>
</evidence>